<dbReference type="InterPro" id="IPR029058">
    <property type="entry name" value="AB_hydrolase_fold"/>
</dbReference>
<dbReference type="InterPro" id="IPR000073">
    <property type="entry name" value="AB_hydrolase_1"/>
</dbReference>
<dbReference type="PANTHER" id="PTHR43798:SF31">
    <property type="entry name" value="AB HYDROLASE SUPERFAMILY PROTEIN YCLE"/>
    <property type="match status" value="1"/>
</dbReference>
<evidence type="ECO:0000259" key="2">
    <source>
        <dbReference type="Pfam" id="PF00561"/>
    </source>
</evidence>
<evidence type="ECO:0000313" key="3">
    <source>
        <dbReference type="EMBL" id="OAI95061.1"/>
    </source>
</evidence>
<name>A0A177SXK8_PSEPU</name>
<evidence type="ECO:0000313" key="4">
    <source>
        <dbReference type="Proteomes" id="UP000077752"/>
    </source>
</evidence>
<organism evidence="3 4">
    <name type="scientific">Pseudomonas putida</name>
    <name type="common">Arthrobacter siderocapsulatus</name>
    <dbReference type="NCBI Taxonomy" id="303"/>
    <lineage>
        <taxon>Bacteria</taxon>
        <taxon>Pseudomonadati</taxon>
        <taxon>Pseudomonadota</taxon>
        <taxon>Gammaproteobacteria</taxon>
        <taxon>Pseudomonadales</taxon>
        <taxon>Pseudomonadaceae</taxon>
        <taxon>Pseudomonas</taxon>
    </lineage>
</organism>
<dbReference type="Pfam" id="PF00561">
    <property type="entry name" value="Abhydrolase_1"/>
    <property type="match status" value="1"/>
</dbReference>
<sequence length="269" mass="29576">MPNTFHRVGNGPHPVLVLHGWFGDAHSFEPIEPWLNSHAFSYVFMDYRGYGSMQEASGAYTIDEIASDALTLADALGFHAFSLIGHSMGGMAIERIATLAPDRVRALVAVAPVPCGGIAYDAATRRLLEEAAERVDNRRAIINYSTGGRLPWSWVEWKAAYSATHSSQEAFAAYFRAWADTDFSDEIVGRHPLKVLVGKHDLTFNAGLMAKTYLRRYFHATVEILENAGHYPMNETPLALARAIESFLVETATDNDGVWSGQSLAGQLS</sequence>
<dbReference type="GO" id="GO:0016020">
    <property type="term" value="C:membrane"/>
    <property type="evidence" value="ECO:0007669"/>
    <property type="project" value="TreeGrafter"/>
</dbReference>
<protein>
    <submittedName>
        <fullName evidence="3">Alpha/beta hydrolase</fullName>
    </submittedName>
</protein>
<feature type="domain" description="AB hydrolase-1" evidence="2">
    <location>
        <begin position="14"/>
        <end position="136"/>
    </location>
</feature>
<dbReference type="Proteomes" id="UP000077752">
    <property type="component" value="Unassembled WGS sequence"/>
</dbReference>
<dbReference type="PANTHER" id="PTHR43798">
    <property type="entry name" value="MONOACYLGLYCEROL LIPASE"/>
    <property type="match status" value="1"/>
</dbReference>
<dbReference type="InterPro" id="IPR050266">
    <property type="entry name" value="AB_hydrolase_sf"/>
</dbReference>
<keyword evidence="1 3" id="KW-0378">Hydrolase</keyword>
<proteinExistence type="predicted"/>
<dbReference type="GO" id="GO:0016787">
    <property type="term" value="F:hydrolase activity"/>
    <property type="evidence" value="ECO:0007669"/>
    <property type="project" value="UniProtKB-KW"/>
</dbReference>
<dbReference type="AlphaFoldDB" id="A0A177SXK8"/>
<evidence type="ECO:0000256" key="1">
    <source>
        <dbReference type="ARBA" id="ARBA00022801"/>
    </source>
</evidence>
<reference evidence="3 4" key="1">
    <citation type="submission" date="2016-03" db="EMBL/GenBank/DDBJ databases">
        <title>Draft Genome Assembly of Pseudomonas putida strain CBF10-2.</title>
        <authorList>
            <person name="Iyer R.S."/>
            <person name="Damania A."/>
        </authorList>
    </citation>
    <scope>NUCLEOTIDE SEQUENCE [LARGE SCALE GENOMIC DNA]</scope>
    <source>
        <strain evidence="3 4">CBF10-2</strain>
    </source>
</reference>
<dbReference type="Gene3D" id="3.40.50.1820">
    <property type="entry name" value="alpha/beta hydrolase"/>
    <property type="match status" value="1"/>
</dbReference>
<dbReference type="RefSeq" id="WP_064301177.1">
    <property type="nucleotide sequence ID" value="NZ_LUCV01000003.1"/>
</dbReference>
<dbReference type="InterPro" id="IPR000639">
    <property type="entry name" value="Epox_hydrolase-like"/>
</dbReference>
<dbReference type="SUPFAM" id="SSF53474">
    <property type="entry name" value="alpha/beta-Hydrolases"/>
    <property type="match status" value="1"/>
</dbReference>
<gene>
    <name evidence="3" type="ORF">AYO28_06020</name>
</gene>
<accession>A0A177SXK8</accession>
<dbReference type="EMBL" id="LUCV01000003">
    <property type="protein sequence ID" value="OAI95061.1"/>
    <property type="molecule type" value="Genomic_DNA"/>
</dbReference>
<comment type="caution">
    <text evidence="3">The sequence shown here is derived from an EMBL/GenBank/DDBJ whole genome shotgun (WGS) entry which is preliminary data.</text>
</comment>
<dbReference type="PRINTS" id="PR00412">
    <property type="entry name" value="EPOXHYDRLASE"/>
</dbReference>